<proteinExistence type="predicted"/>
<dbReference type="PANTHER" id="PTHR33799:SF1">
    <property type="entry name" value="PTS SYSTEM MANNOSE-SPECIFIC EIIAB COMPONENT-RELATED"/>
    <property type="match status" value="1"/>
</dbReference>
<sequence length="190" mass="20746">MIGLMLVTHGRLGDVLLETLVHVVGPQTQVGVVGVADDDDPAMLRPAAERLLQRLDTGDGVLLLTDIFGSSPSNLALSLREPGHVEVVSGVNVPMLVKLAKTRRDLDLAGCVEKATMAGRKYIAVASQLPDPVSMAGRVPVRCRFIELSSLNERHDPFSRYSCPPHRHHRQSSGPSCPPRRQDRHHSRAF</sequence>
<dbReference type="Gene3D" id="3.40.50.510">
    <property type="entry name" value="Phosphotransferase system, mannose-type IIA component"/>
    <property type="match status" value="1"/>
</dbReference>
<organism evidence="10 11">
    <name type="scientific">Gluconobacter oxydans (strain 621H)</name>
    <name type="common">Gluconobacter suboxydans</name>
    <dbReference type="NCBI Taxonomy" id="290633"/>
    <lineage>
        <taxon>Bacteria</taxon>
        <taxon>Pseudomonadati</taxon>
        <taxon>Pseudomonadota</taxon>
        <taxon>Alphaproteobacteria</taxon>
        <taxon>Acetobacterales</taxon>
        <taxon>Acetobacteraceae</taxon>
        <taxon>Gluconobacter</taxon>
    </lineage>
</organism>
<keyword evidence="11" id="KW-1185">Reference proteome</keyword>
<protein>
    <submittedName>
        <fullName evidence="10">PTS system, IIA component</fullName>
        <ecNumber evidence="10">2.7.1.69</ecNumber>
    </submittedName>
</protein>
<dbReference type="AlphaFoldDB" id="Q5FSQ8"/>
<keyword evidence="7" id="KW-0418">Kinase</keyword>
<dbReference type="SUPFAM" id="SSF53062">
    <property type="entry name" value="PTS system fructose IIA component-like"/>
    <property type="match status" value="1"/>
</dbReference>
<dbReference type="InterPro" id="IPR036662">
    <property type="entry name" value="PTS_EIIA_man-typ_sf"/>
</dbReference>
<dbReference type="InterPro" id="IPR033887">
    <property type="entry name" value="PTS_IIA_man"/>
</dbReference>
<dbReference type="InterPro" id="IPR051471">
    <property type="entry name" value="Bacterial_PTS_sugar_comp"/>
</dbReference>
<dbReference type="GO" id="GO:0016301">
    <property type="term" value="F:kinase activity"/>
    <property type="evidence" value="ECO:0007669"/>
    <property type="project" value="UniProtKB-KW"/>
</dbReference>
<keyword evidence="6" id="KW-0598">Phosphotransferase system</keyword>
<dbReference type="GO" id="GO:0016020">
    <property type="term" value="C:membrane"/>
    <property type="evidence" value="ECO:0007669"/>
    <property type="project" value="InterPro"/>
</dbReference>
<feature type="domain" description="PTS EIIA type-4" evidence="9">
    <location>
        <begin position="1"/>
        <end position="123"/>
    </location>
</feature>
<dbReference type="Proteomes" id="UP000006375">
    <property type="component" value="Chromosome"/>
</dbReference>
<evidence type="ECO:0000259" key="9">
    <source>
        <dbReference type="PROSITE" id="PS51096"/>
    </source>
</evidence>
<evidence type="ECO:0000256" key="4">
    <source>
        <dbReference type="ARBA" id="ARBA00022597"/>
    </source>
</evidence>
<evidence type="ECO:0000256" key="6">
    <source>
        <dbReference type="ARBA" id="ARBA00022683"/>
    </source>
</evidence>
<dbReference type="EMBL" id="CP000009">
    <property type="protein sequence ID" value="AAW60588.1"/>
    <property type="molecule type" value="Genomic_DNA"/>
</dbReference>
<dbReference type="InterPro" id="IPR004701">
    <property type="entry name" value="PTS_EIIA_man-typ"/>
</dbReference>
<keyword evidence="2" id="KW-0813">Transport</keyword>
<evidence type="ECO:0000256" key="7">
    <source>
        <dbReference type="ARBA" id="ARBA00022777"/>
    </source>
</evidence>
<dbReference type="KEGG" id="gox:GOX0814"/>
<keyword evidence="5 10" id="KW-0808">Transferase</keyword>
<reference evidence="10 11" key="1">
    <citation type="journal article" date="2005" name="Nat. Biotechnol.">
        <title>Complete genome sequence of the acetic acid bacterium Gluconobacter oxydans.</title>
        <authorList>
            <person name="Prust C."/>
            <person name="Hoffmeister M."/>
            <person name="Liesegang H."/>
            <person name="Wiezer A."/>
            <person name="Fricke W.F."/>
            <person name="Ehrenreich A."/>
            <person name="Gottschalk G."/>
            <person name="Deppenmeier U."/>
        </authorList>
    </citation>
    <scope>NUCLEOTIDE SEQUENCE [LARGE SCALE GENOMIC DNA]</scope>
    <source>
        <strain evidence="10 11">621H</strain>
    </source>
</reference>
<evidence type="ECO:0000313" key="11">
    <source>
        <dbReference type="Proteomes" id="UP000006375"/>
    </source>
</evidence>
<dbReference type="EC" id="2.7.1.69" evidence="10"/>
<dbReference type="PANTHER" id="PTHR33799">
    <property type="entry name" value="PTS PERMEASE-RELATED-RELATED"/>
    <property type="match status" value="1"/>
</dbReference>
<evidence type="ECO:0000256" key="8">
    <source>
        <dbReference type="SAM" id="MobiDB-lite"/>
    </source>
</evidence>
<dbReference type="GO" id="GO:0005737">
    <property type="term" value="C:cytoplasm"/>
    <property type="evidence" value="ECO:0007669"/>
    <property type="project" value="UniProtKB-SubCell"/>
</dbReference>
<keyword evidence="3" id="KW-0963">Cytoplasm</keyword>
<dbReference type="GO" id="GO:0009401">
    <property type="term" value="P:phosphoenolpyruvate-dependent sugar phosphotransferase system"/>
    <property type="evidence" value="ECO:0007669"/>
    <property type="project" value="UniProtKB-KW"/>
</dbReference>
<evidence type="ECO:0000256" key="3">
    <source>
        <dbReference type="ARBA" id="ARBA00022490"/>
    </source>
</evidence>
<evidence type="ECO:0000256" key="5">
    <source>
        <dbReference type="ARBA" id="ARBA00022679"/>
    </source>
</evidence>
<dbReference type="HOGENOM" id="CLU_1426158_0_0_5"/>
<dbReference type="STRING" id="290633.GOX0814"/>
<name>Q5FSQ8_GLUOX</name>
<dbReference type="eggNOG" id="COG2893">
    <property type="taxonomic scope" value="Bacteria"/>
</dbReference>
<gene>
    <name evidence="10" type="ordered locus">GOX0814</name>
</gene>
<keyword evidence="4" id="KW-0762">Sugar transport</keyword>
<evidence type="ECO:0000313" key="10">
    <source>
        <dbReference type="EMBL" id="AAW60588.1"/>
    </source>
</evidence>
<dbReference type="Pfam" id="PF03610">
    <property type="entry name" value="EIIA-man"/>
    <property type="match status" value="1"/>
</dbReference>
<dbReference type="PROSITE" id="PS51096">
    <property type="entry name" value="PTS_EIIA_TYPE_4"/>
    <property type="match status" value="1"/>
</dbReference>
<dbReference type="CDD" id="cd00006">
    <property type="entry name" value="PTS_IIA_man"/>
    <property type="match status" value="1"/>
</dbReference>
<evidence type="ECO:0000256" key="2">
    <source>
        <dbReference type="ARBA" id="ARBA00022448"/>
    </source>
</evidence>
<accession>Q5FSQ8</accession>
<comment type="subcellular location">
    <subcellularLocation>
        <location evidence="1">Cytoplasm</location>
    </subcellularLocation>
</comment>
<feature type="region of interest" description="Disordered" evidence="8">
    <location>
        <begin position="162"/>
        <end position="190"/>
    </location>
</feature>
<evidence type="ECO:0000256" key="1">
    <source>
        <dbReference type="ARBA" id="ARBA00004496"/>
    </source>
</evidence>